<gene>
    <name evidence="2" type="ORF">NEF87_004692</name>
</gene>
<keyword evidence="1" id="KW-0812">Transmembrane</keyword>
<dbReference type="Proteomes" id="UP001208689">
    <property type="component" value="Chromosome"/>
</dbReference>
<feature type="transmembrane region" description="Helical" evidence="1">
    <location>
        <begin position="949"/>
        <end position="972"/>
    </location>
</feature>
<feature type="transmembrane region" description="Helical" evidence="1">
    <location>
        <begin position="431"/>
        <end position="456"/>
    </location>
</feature>
<feature type="transmembrane region" description="Helical" evidence="1">
    <location>
        <begin position="993"/>
        <end position="1022"/>
    </location>
</feature>
<proteinExistence type="predicted"/>
<feature type="transmembrane region" description="Helical" evidence="1">
    <location>
        <begin position="663"/>
        <end position="683"/>
    </location>
</feature>
<keyword evidence="1" id="KW-0472">Membrane</keyword>
<reference evidence="2" key="1">
    <citation type="submission" date="2022-09" db="EMBL/GenBank/DDBJ databases">
        <title>Actin cytoskeleton and complex cell architecture in an #Asgard archaeon.</title>
        <authorList>
            <person name="Ponce Toledo R.I."/>
            <person name="Schleper C."/>
            <person name="Rodrigues Oliveira T."/>
            <person name="Wollweber F."/>
            <person name="Xu J."/>
            <person name="Rittmann S."/>
            <person name="Klingl A."/>
            <person name="Pilhofer M."/>
        </authorList>
    </citation>
    <scope>NUCLEOTIDE SEQUENCE</scope>
    <source>
        <strain evidence="2">B-35</strain>
    </source>
</reference>
<keyword evidence="1" id="KW-1133">Transmembrane helix</keyword>
<feature type="transmembrane region" description="Helical" evidence="1">
    <location>
        <begin position="381"/>
        <end position="399"/>
    </location>
</feature>
<protein>
    <recommendedName>
        <fullName evidence="4">ABC3 transporter permease protein domain-containing protein</fullName>
    </recommendedName>
</protein>
<sequence>MKFLFPFYVRLSLQWIKKSYLIIISVSVTLSMILATNLVIESGISEDFTAHMENSSEFIIGSPESTTIIPENIAAELQDYENRVLSISQTSEKNSKLFSDIDSYKFFMIHAGWGSFGLRENYPISKGSFDFGSLTSRINFFVYPENYYRTERFAKNFILMEGSYPKTETEVLVPYTYNLLWNYQIGDDFDMTYFVGDSSVTEFRLQENGSIQIAFPNPDIIQRIHLNSVKIVGFYVFSSRLIDILGETYQMDLTYEKIMGDDLGSNNYDDTPLFFYSNFSQSSIANHPAYHFYDTIFQNNSLFNAVMHQTYNILGDSNIFHSGITLARSLDEINYNDITSYENQLNQIHQVLQTSFKTETYLRTYRYSINNLRSYVATMRLYSFAINLPLMIFTIFIAFSSMQNWKKSRLDSFLQLSIKGMTKKQIRSQMILEIISMSVICVLISILLSFILFFPIRSTLISLFFPTLSVNQIQITISPFWSAFTFLFAFITISISYKHLFKTLKKTEIQDIYENQNQEYLLGIYNENTTYAEKKPKKNSKKHKESQYEDSVEETEKSNRKISYFLFPFILVPLFVYGLALYSANHDLSNDLSNFVNDIFRSAGVTMVFALILPILIVLFGIYRFLIVESPRRYAKLCCFLSKPLNRELNYLMGLEMIRRKEFRYIIIMLVVFLSSTFILNPYSTSSASYPKVIANSLIGADITIEIQFDETNLGSQISHTAFDSQIQNIFDEENISLEQPLSVVTQRAEIYAKSGSETLVQRRIHYFNFSQFLKFNSHQNNHFPSTVLDQSIEDVVEYNKDPNSSDVGIVCGSAYDFYKDLEDFPPFVVNMTYFNSNLMKIESIELECKLLARTDSFSPVSNYESGYDYGWDLFIDITHVLPFNCTLLAQEYVFLGNKMDKSDDSILNNDKLTEFLETETKQYDINEVDYQYMQYSTSFALFKTKLGYSLYSLLLLAFSLTISQGIMFIHSTRNNFVFYGHLLTRGVSRKQVYLFGLGQLLLMFFLATIITLITTTLPIILALKVLPGQIVAQDTYRYEWAIGKYPVLLNWPLLGINVFIIFLGTIILYSVFIKSHKTESFFEHTKQQN</sequence>
<keyword evidence="3" id="KW-1185">Reference proteome</keyword>
<evidence type="ECO:0000313" key="3">
    <source>
        <dbReference type="Proteomes" id="UP001208689"/>
    </source>
</evidence>
<organism evidence="2 3">
    <name type="scientific">Candidatus Lokiarchaeum ossiferum</name>
    <dbReference type="NCBI Taxonomy" id="2951803"/>
    <lineage>
        <taxon>Archaea</taxon>
        <taxon>Promethearchaeati</taxon>
        <taxon>Promethearchaeota</taxon>
        <taxon>Promethearchaeia</taxon>
        <taxon>Promethearchaeales</taxon>
        <taxon>Promethearchaeaceae</taxon>
        <taxon>Candidatus Lokiarchaeum</taxon>
    </lineage>
</organism>
<evidence type="ECO:0008006" key="4">
    <source>
        <dbReference type="Google" id="ProtNLM"/>
    </source>
</evidence>
<feature type="transmembrane region" description="Helical" evidence="1">
    <location>
        <begin position="476"/>
        <end position="497"/>
    </location>
</feature>
<accession>A0ABY6HY08</accession>
<feature type="transmembrane region" description="Helical" evidence="1">
    <location>
        <begin position="20"/>
        <end position="40"/>
    </location>
</feature>
<evidence type="ECO:0000313" key="2">
    <source>
        <dbReference type="EMBL" id="UYP48407.1"/>
    </source>
</evidence>
<name>A0ABY6HY08_9ARCH</name>
<feature type="transmembrane region" description="Helical" evidence="1">
    <location>
        <begin position="564"/>
        <end position="584"/>
    </location>
</feature>
<feature type="transmembrane region" description="Helical" evidence="1">
    <location>
        <begin position="1054"/>
        <end position="1073"/>
    </location>
</feature>
<feature type="transmembrane region" description="Helical" evidence="1">
    <location>
        <begin position="604"/>
        <end position="626"/>
    </location>
</feature>
<dbReference type="EMBL" id="CP104013">
    <property type="protein sequence ID" value="UYP48407.1"/>
    <property type="molecule type" value="Genomic_DNA"/>
</dbReference>
<evidence type="ECO:0000256" key="1">
    <source>
        <dbReference type="SAM" id="Phobius"/>
    </source>
</evidence>